<proteinExistence type="predicted"/>
<comment type="caution">
    <text evidence="2">The sequence shown here is derived from an EMBL/GenBank/DDBJ whole genome shotgun (WGS) entry which is preliminary data.</text>
</comment>
<dbReference type="AlphaFoldDB" id="A0A7X3F0W6"/>
<dbReference type="EMBL" id="WEIK01000006">
    <property type="protein sequence ID" value="MVF49390.1"/>
    <property type="molecule type" value="Genomic_DNA"/>
</dbReference>
<organism evidence="2 3">
    <name type="scientific">Pseudomonas monteilii</name>
    <dbReference type="NCBI Taxonomy" id="76759"/>
    <lineage>
        <taxon>Bacteria</taxon>
        <taxon>Pseudomonadati</taxon>
        <taxon>Pseudomonadota</taxon>
        <taxon>Gammaproteobacteria</taxon>
        <taxon>Pseudomonadales</taxon>
        <taxon>Pseudomonadaceae</taxon>
        <taxon>Pseudomonas</taxon>
    </lineage>
</organism>
<gene>
    <name evidence="2" type="ORF">F9Z43_08680</name>
</gene>
<keyword evidence="1" id="KW-0732">Signal</keyword>
<evidence type="ECO:0000313" key="2">
    <source>
        <dbReference type="EMBL" id="MVF49390.1"/>
    </source>
</evidence>
<sequence>MRSVLTAGLLLLSMSALAYSVPESFSAALASAKAAADQGEACMTELKTTGRIEACRFFSKSHDVYKVKLRNLQSTLSEAKGGPEAAASEISSEDWTALKNEGKKIQLTIDYVDSYAEFHK</sequence>
<feature type="chain" id="PRO_5031351552" description="DUF5329 domain-containing protein" evidence="1">
    <location>
        <begin position="19"/>
        <end position="120"/>
    </location>
</feature>
<dbReference type="RefSeq" id="WP_024087004.1">
    <property type="nucleotide sequence ID" value="NZ_JBFUNT010000002.1"/>
</dbReference>
<accession>A0A7X3F0W6</accession>
<feature type="signal peptide" evidence="1">
    <location>
        <begin position="1"/>
        <end position="18"/>
    </location>
</feature>
<dbReference type="Proteomes" id="UP000440965">
    <property type="component" value="Unassembled WGS sequence"/>
</dbReference>
<reference evidence="2 3" key="1">
    <citation type="submission" date="2019-10" db="EMBL/GenBank/DDBJ databases">
        <title>XDR Pseudomonas monteilii producing IMP-16 from LCR.</title>
        <authorList>
            <person name="Ballaben A."/>
            <person name="Doi Y."/>
        </authorList>
    </citation>
    <scope>NUCLEOTIDE SEQUENCE [LARGE SCALE GENOMIC DNA]</scope>
    <source>
        <strain evidence="2 3">597/14</strain>
    </source>
</reference>
<protein>
    <recommendedName>
        <fullName evidence="4">DUF5329 domain-containing protein</fullName>
    </recommendedName>
</protein>
<evidence type="ECO:0000313" key="3">
    <source>
        <dbReference type="Proteomes" id="UP000440965"/>
    </source>
</evidence>
<evidence type="ECO:0000256" key="1">
    <source>
        <dbReference type="SAM" id="SignalP"/>
    </source>
</evidence>
<name>A0A7X3F0W6_9PSED</name>
<evidence type="ECO:0008006" key="4">
    <source>
        <dbReference type="Google" id="ProtNLM"/>
    </source>
</evidence>